<dbReference type="Pfam" id="PF00144">
    <property type="entry name" value="Beta-lactamase"/>
    <property type="match status" value="1"/>
</dbReference>
<evidence type="ECO:0000313" key="5">
    <source>
        <dbReference type="Proteomes" id="UP000182491"/>
    </source>
</evidence>
<keyword evidence="1" id="KW-0812">Transmembrane</keyword>
<reference evidence="5" key="1">
    <citation type="submission" date="2016-10" db="EMBL/GenBank/DDBJ databases">
        <authorList>
            <person name="Varghese N."/>
        </authorList>
    </citation>
    <scope>NUCLEOTIDE SEQUENCE [LARGE SCALE GENOMIC DNA]</scope>
    <source>
        <strain evidence="5">DSM 18820</strain>
    </source>
</reference>
<evidence type="ECO:0000256" key="2">
    <source>
        <dbReference type="SAM" id="SignalP"/>
    </source>
</evidence>
<proteinExistence type="predicted"/>
<feature type="chain" id="PRO_5010286121" evidence="2">
    <location>
        <begin position="26"/>
        <end position="633"/>
    </location>
</feature>
<dbReference type="SUPFAM" id="SSF56601">
    <property type="entry name" value="beta-lactamase/transpeptidase-like"/>
    <property type="match status" value="1"/>
</dbReference>
<accession>A0A1I7GKF1</accession>
<dbReference type="InterPro" id="IPR001466">
    <property type="entry name" value="Beta-lactam-related"/>
</dbReference>
<keyword evidence="5" id="KW-1185">Reference proteome</keyword>
<dbReference type="AlphaFoldDB" id="A0A1I7GKF1"/>
<feature type="transmembrane region" description="Helical" evidence="1">
    <location>
        <begin position="605"/>
        <end position="627"/>
    </location>
</feature>
<keyword evidence="1" id="KW-0472">Membrane</keyword>
<feature type="signal peptide" evidence="2">
    <location>
        <begin position="1"/>
        <end position="25"/>
    </location>
</feature>
<dbReference type="PANTHER" id="PTHR46825">
    <property type="entry name" value="D-ALANYL-D-ALANINE-CARBOXYPEPTIDASE/ENDOPEPTIDASE AMPH"/>
    <property type="match status" value="1"/>
</dbReference>
<sequence length="633" mass="70266">MRTFRPPFIAFILLFSVILTPVAHGQQVEGKKAPQTIEELREAILQVLKDTGTPAAGVALVDKDGPVWIEGLGMADGEKGIPADEETMFRIGSTSKIFVALAILKLQEEGKLRLHDRVKDLVPEIEFENQWEKTNPILVAHLLEHTTGWDDIHLAELIHNDPEAISLKDGLDFHPHSRTSKWVPGTRMAYANSGPAVAAYIVEKIAGQPYETYIQQNYFSPLGMETMTFFLSDDYRKKGAILYKEGYPQQYWHLITRPSGAINASPKDMAKLLQLFINMGKVDSLKLLSERSLKRMETPSTTLGAKAGLKFGYGLGLYTSNFNGYTYYKHGGSVGAGKSDFSYLPGYGLGYAVQTNSDNTAAIRKIGSLIREYQTSHLPKPEQAIFSIRSGAIAKPADGYYLQINPIKQLPFKLPPLLVERVWSEGDTVYNQFPAHIGRIVRFVPVERGVYHNLHTGRNDFVVVNDPLAGQVLELAGAESGTVTLAPVPAILVLGRVVVFLLWIAFVLHAGLLLPFWAYRYWKGKIPRGAPLLVRIWSLLPVVFLGIAVVLLAAGAMEGKEYLAKPSFISIPVMLATIAFFASAVFAFVMVVWYRNKGIKRAAYFPAAFLSVLHLLMACYFLFYGLIGLRTWA</sequence>
<name>A0A1I7GKF1_9BACT</name>
<feature type="domain" description="Beta-lactamase-related" evidence="3">
    <location>
        <begin position="42"/>
        <end position="362"/>
    </location>
</feature>
<dbReference type="InterPro" id="IPR012338">
    <property type="entry name" value="Beta-lactam/transpept-like"/>
</dbReference>
<dbReference type="PANTHER" id="PTHR46825:SF9">
    <property type="entry name" value="BETA-LACTAMASE-RELATED DOMAIN-CONTAINING PROTEIN"/>
    <property type="match status" value="1"/>
</dbReference>
<evidence type="ECO:0000256" key="1">
    <source>
        <dbReference type="SAM" id="Phobius"/>
    </source>
</evidence>
<organism evidence="4 5">
    <name type="scientific">Pontibacter akesuensis</name>
    <dbReference type="NCBI Taxonomy" id="388950"/>
    <lineage>
        <taxon>Bacteria</taxon>
        <taxon>Pseudomonadati</taxon>
        <taxon>Bacteroidota</taxon>
        <taxon>Cytophagia</taxon>
        <taxon>Cytophagales</taxon>
        <taxon>Hymenobacteraceae</taxon>
        <taxon>Pontibacter</taxon>
    </lineage>
</organism>
<feature type="transmembrane region" description="Helical" evidence="1">
    <location>
        <begin position="497"/>
        <end position="520"/>
    </location>
</feature>
<dbReference type="InterPro" id="IPR050491">
    <property type="entry name" value="AmpC-like"/>
</dbReference>
<feature type="transmembrane region" description="Helical" evidence="1">
    <location>
        <begin position="569"/>
        <end position="593"/>
    </location>
</feature>
<keyword evidence="1" id="KW-1133">Transmembrane helix</keyword>
<dbReference type="Gene3D" id="3.40.710.10">
    <property type="entry name" value="DD-peptidase/beta-lactamase superfamily"/>
    <property type="match status" value="1"/>
</dbReference>
<dbReference type="Proteomes" id="UP000182491">
    <property type="component" value="Unassembled WGS sequence"/>
</dbReference>
<evidence type="ECO:0000313" key="4">
    <source>
        <dbReference type="EMBL" id="SFU48930.1"/>
    </source>
</evidence>
<dbReference type="EMBL" id="FPCA01000001">
    <property type="protein sequence ID" value="SFU48930.1"/>
    <property type="molecule type" value="Genomic_DNA"/>
</dbReference>
<keyword evidence="2" id="KW-0732">Signal</keyword>
<protein>
    <submittedName>
        <fullName evidence="4">CubicO group peptidase, beta-lactamase class C family</fullName>
    </submittedName>
</protein>
<feature type="transmembrane region" description="Helical" evidence="1">
    <location>
        <begin position="532"/>
        <end position="557"/>
    </location>
</feature>
<dbReference type="RefSeq" id="WP_068836418.1">
    <property type="nucleotide sequence ID" value="NZ_CP014766.1"/>
</dbReference>
<gene>
    <name evidence="4" type="ORF">SAMN04487941_1089</name>
</gene>
<dbReference type="STRING" id="388950.GCA_001611675_00185"/>
<dbReference type="OrthoDB" id="9793489at2"/>
<evidence type="ECO:0000259" key="3">
    <source>
        <dbReference type="Pfam" id="PF00144"/>
    </source>
</evidence>